<organism evidence="7 8">
    <name type="scientific">Actinoplanes derwentensis</name>
    <dbReference type="NCBI Taxonomy" id="113562"/>
    <lineage>
        <taxon>Bacteria</taxon>
        <taxon>Bacillati</taxon>
        <taxon>Actinomycetota</taxon>
        <taxon>Actinomycetes</taxon>
        <taxon>Micromonosporales</taxon>
        <taxon>Micromonosporaceae</taxon>
        <taxon>Actinoplanes</taxon>
    </lineage>
</organism>
<evidence type="ECO:0000259" key="6">
    <source>
        <dbReference type="PROSITE" id="PS50977"/>
    </source>
</evidence>
<evidence type="ECO:0000256" key="2">
    <source>
        <dbReference type="ARBA" id="ARBA00023015"/>
    </source>
</evidence>
<dbReference type="EMBL" id="LT629758">
    <property type="protein sequence ID" value="SDS92848.1"/>
    <property type="molecule type" value="Genomic_DNA"/>
</dbReference>
<evidence type="ECO:0000256" key="1">
    <source>
        <dbReference type="ARBA" id="ARBA00022491"/>
    </source>
</evidence>
<reference evidence="7 8" key="1">
    <citation type="submission" date="2016-10" db="EMBL/GenBank/DDBJ databases">
        <authorList>
            <person name="de Groot N.N."/>
        </authorList>
    </citation>
    <scope>NUCLEOTIDE SEQUENCE [LARGE SCALE GENOMIC DNA]</scope>
    <source>
        <strain evidence="7 8">DSM 43941</strain>
    </source>
</reference>
<keyword evidence="1" id="KW-0678">Repressor</keyword>
<gene>
    <name evidence="7" type="ORF">SAMN04489716_2006</name>
</gene>
<keyword evidence="2" id="KW-0805">Transcription regulation</keyword>
<dbReference type="SUPFAM" id="SSF48498">
    <property type="entry name" value="Tetracyclin repressor-like, C-terminal domain"/>
    <property type="match status" value="1"/>
</dbReference>
<dbReference type="InterPro" id="IPR039538">
    <property type="entry name" value="BetI_C"/>
</dbReference>
<keyword evidence="8" id="KW-1185">Reference proteome</keyword>
<accession>A0A1H1W6A8</accession>
<evidence type="ECO:0000256" key="5">
    <source>
        <dbReference type="PROSITE-ProRule" id="PRU00335"/>
    </source>
</evidence>
<dbReference type="PANTHER" id="PTHR30055:SF226">
    <property type="entry name" value="HTH-TYPE TRANSCRIPTIONAL REGULATOR PKSA"/>
    <property type="match status" value="1"/>
</dbReference>
<proteinExistence type="predicted"/>
<dbReference type="InterPro" id="IPR050109">
    <property type="entry name" value="HTH-type_TetR-like_transc_reg"/>
</dbReference>
<keyword evidence="3 5" id="KW-0238">DNA-binding</keyword>
<evidence type="ECO:0000256" key="4">
    <source>
        <dbReference type="ARBA" id="ARBA00023163"/>
    </source>
</evidence>
<dbReference type="GO" id="GO:0000976">
    <property type="term" value="F:transcription cis-regulatory region binding"/>
    <property type="evidence" value="ECO:0007669"/>
    <property type="project" value="TreeGrafter"/>
</dbReference>
<feature type="domain" description="HTH tetR-type" evidence="6">
    <location>
        <begin position="8"/>
        <end position="68"/>
    </location>
</feature>
<evidence type="ECO:0000313" key="7">
    <source>
        <dbReference type="EMBL" id="SDS92848.1"/>
    </source>
</evidence>
<evidence type="ECO:0000313" key="8">
    <source>
        <dbReference type="Proteomes" id="UP000198688"/>
    </source>
</evidence>
<dbReference type="Pfam" id="PF13977">
    <property type="entry name" value="TetR_C_6"/>
    <property type="match status" value="1"/>
</dbReference>
<protein>
    <submittedName>
        <fullName evidence="7">DNA-binding transcriptional regulator, AcrR family</fullName>
    </submittedName>
</protein>
<dbReference type="Gene3D" id="1.10.357.10">
    <property type="entry name" value="Tetracycline Repressor, domain 2"/>
    <property type="match status" value="1"/>
</dbReference>
<feature type="DNA-binding region" description="H-T-H motif" evidence="5">
    <location>
        <begin position="31"/>
        <end position="50"/>
    </location>
</feature>
<dbReference type="OrthoDB" id="9816296at2"/>
<keyword evidence="4" id="KW-0804">Transcription</keyword>
<dbReference type="InterPro" id="IPR001647">
    <property type="entry name" value="HTH_TetR"/>
</dbReference>
<dbReference type="PROSITE" id="PS50977">
    <property type="entry name" value="HTH_TETR_2"/>
    <property type="match status" value="1"/>
</dbReference>
<name>A0A1H1W6A8_9ACTN</name>
<dbReference type="SUPFAM" id="SSF46689">
    <property type="entry name" value="Homeodomain-like"/>
    <property type="match status" value="1"/>
</dbReference>
<dbReference type="PANTHER" id="PTHR30055">
    <property type="entry name" value="HTH-TYPE TRANSCRIPTIONAL REGULATOR RUTR"/>
    <property type="match status" value="1"/>
</dbReference>
<dbReference type="RefSeq" id="WP_092543629.1">
    <property type="nucleotide sequence ID" value="NZ_BOMJ01000013.1"/>
</dbReference>
<sequence>MPKRVDHEPRRRQIGEALLRIASTRGLQSATMREVAAEAGVSLRLVQYYFHTKEQLLLTALAYLADQLTERVSASIRALGPVTSRTVVYGTLTAVLPTDEESVRLTRAYTGFYTLVFSSEAEMATRHGATYPDKLESLLATHIAAAQEAGEVAADVAPALTAAALLALTNGLGSSVLGGQRDGAGALRILHDQLGRLFHTGEPSIPARVQTPAHRRGQT</sequence>
<evidence type="ECO:0000256" key="3">
    <source>
        <dbReference type="ARBA" id="ARBA00023125"/>
    </source>
</evidence>
<dbReference type="Pfam" id="PF00440">
    <property type="entry name" value="TetR_N"/>
    <property type="match status" value="1"/>
</dbReference>
<dbReference type="AlphaFoldDB" id="A0A1H1W6A8"/>
<dbReference type="InterPro" id="IPR036271">
    <property type="entry name" value="Tet_transcr_reg_TetR-rel_C_sf"/>
</dbReference>
<dbReference type="Proteomes" id="UP000198688">
    <property type="component" value="Chromosome I"/>
</dbReference>
<dbReference type="InterPro" id="IPR009057">
    <property type="entry name" value="Homeodomain-like_sf"/>
</dbReference>
<dbReference type="GO" id="GO:0003700">
    <property type="term" value="F:DNA-binding transcription factor activity"/>
    <property type="evidence" value="ECO:0007669"/>
    <property type="project" value="TreeGrafter"/>
</dbReference>